<protein>
    <submittedName>
        <fullName evidence="3">Phage integrase, N-terminal SAM-like domain</fullName>
    </submittedName>
</protein>
<sequence length="79" mass="9147">MLVKFAFQEFLEDCKFRNTTPANIKNYKVLLGEFVNYLQEIEVLNVEEVTSHHIKMYLLDCQNRGNSAGSMISLEYPGN</sequence>
<evidence type="ECO:0000313" key="4">
    <source>
        <dbReference type="Proteomes" id="UP000198647"/>
    </source>
</evidence>
<evidence type="ECO:0000313" key="3">
    <source>
        <dbReference type="EMBL" id="SDY07999.1"/>
    </source>
</evidence>
<keyword evidence="4" id="KW-1185">Reference proteome</keyword>
<evidence type="ECO:0000259" key="2">
    <source>
        <dbReference type="Pfam" id="PF13495"/>
    </source>
</evidence>
<gene>
    <name evidence="3" type="ORF">SAMN04488081_1983</name>
</gene>
<dbReference type="EMBL" id="FNOS01000005">
    <property type="protein sequence ID" value="SDY07999.1"/>
    <property type="molecule type" value="Genomic_DNA"/>
</dbReference>
<dbReference type="Pfam" id="PF13495">
    <property type="entry name" value="Phage_int_SAM_4"/>
    <property type="match status" value="1"/>
</dbReference>
<proteinExistence type="predicted"/>
<evidence type="ECO:0000256" key="1">
    <source>
        <dbReference type="ARBA" id="ARBA00023125"/>
    </source>
</evidence>
<dbReference type="Proteomes" id="UP000198647">
    <property type="component" value="Unassembled WGS sequence"/>
</dbReference>
<organism evidence="3 4">
    <name type="scientific">Salimicrobium album</name>
    <dbReference type="NCBI Taxonomy" id="50717"/>
    <lineage>
        <taxon>Bacteria</taxon>
        <taxon>Bacillati</taxon>
        <taxon>Bacillota</taxon>
        <taxon>Bacilli</taxon>
        <taxon>Bacillales</taxon>
        <taxon>Bacillaceae</taxon>
        <taxon>Salimicrobium</taxon>
    </lineage>
</organism>
<reference evidence="3 4" key="1">
    <citation type="submission" date="2016-10" db="EMBL/GenBank/DDBJ databases">
        <authorList>
            <person name="Varghese N."/>
            <person name="Submissions S."/>
        </authorList>
    </citation>
    <scope>NUCLEOTIDE SEQUENCE [LARGE SCALE GENOMIC DNA]</scope>
    <source>
        <strain evidence="3 4">DSM 20748</strain>
    </source>
</reference>
<accession>A0A1H3H038</accession>
<dbReference type="InterPro" id="IPR004107">
    <property type="entry name" value="Integrase_SAM-like_N"/>
</dbReference>
<comment type="caution">
    <text evidence="3">The sequence shown here is derived from an EMBL/GenBank/DDBJ whole genome shotgun (WGS) entry which is preliminary data.</text>
</comment>
<keyword evidence="1" id="KW-0238">DNA-binding</keyword>
<dbReference type="InterPro" id="IPR010998">
    <property type="entry name" value="Integrase_recombinase_N"/>
</dbReference>
<feature type="domain" description="Integrase SAM-like N-terminal" evidence="2">
    <location>
        <begin position="7"/>
        <end position="72"/>
    </location>
</feature>
<dbReference type="Gene3D" id="1.10.150.130">
    <property type="match status" value="1"/>
</dbReference>
<name>A0A1H3H038_9BACI</name>